<keyword evidence="3" id="KW-0238">DNA-binding</keyword>
<accession>A0A8T0H2H8</accession>
<comment type="similarity">
    <text evidence="7">Belongs to the AP2/ERF transcription factor family. ERF subfamily.</text>
</comment>
<evidence type="ECO:0000313" key="9">
    <source>
        <dbReference type="EMBL" id="KAG0566086.1"/>
    </source>
</evidence>
<keyword evidence="2" id="KW-0805">Transcription regulation</keyword>
<keyword evidence="5" id="KW-0804">Transcription</keyword>
<dbReference type="SMART" id="SM00380">
    <property type="entry name" value="AP2"/>
    <property type="match status" value="1"/>
</dbReference>
<reference evidence="9" key="1">
    <citation type="submission" date="2020-06" db="EMBL/GenBank/DDBJ databases">
        <title>WGS assembly of Ceratodon purpureus strain R40.</title>
        <authorList>
            <person name="Carey S.B."/>
            <person name="Jenkins J."/>
            <person name="Shu S."/>
            <person name="Lovell J.T."/>
            <person name="Sreedasyam A."/>
            <person name="Maumus F."/>
            <person name="Tiley G.P."/>
            <person name="Fernandez-Pozo N."/>
            <person name="Barry K."/>
            <person name="Chen C."/>
            <person name="Wang M."/>
            <person name="Lipzen A."/>
            <person name="Daum C."/>
            <person name="Saski C.A."/>
            <person name="Payton A.C."/>
            <person name="Mcbreen J.C."/>
            <person name="Conrad R.E."/>
            <person name="Kollar L.M."/>
            <person name="Olsson S."/>
            <person name="Huttunen S."/>
            <person name="Landis J.B."/>
            <person name="Wickett N.J."/>
            <person name="Johnson M.G."/>
            <person name="Rensing S.A."/>
            <person name="Grimwood J."/>
            <person name="Schmutz J."/>
            <person name="Mcdaniel S.F."/>
        </authorList>
    </citation>
    <scope>NUCLEOTIDE SEQUENCE</scope>
    <source>
        <strain evidence="9">R40</strain>
    </source>
</reference>
<dbReference type="SUPFAM" id="SSF54171">
    <property type="entry name" value="DNA-binding domain"/>
    <property type="match status" value="1"/>
</dbReference>
<dbReference type="InterPro" id="IPR016177">
    <property type="entry name" value="DNA-bd_dom_sf"/>
</dbReference>
<dbReference type="InterPro" id="IPR036955">
    <property type="entry name" value="AP2/ERF_dom_sf"/>
</dbReference>
<feature type="domain" description="AP2/ERF" evidence="8">
    <location>
        <begin position="206"/>
        <end position="265"/>
    </location>
</feature>
<dbReference type="GO" id="GO:0005634">
    <property type="term" value="C:nucleus"/>
    <property type="evidence" value="ECO:0007669"/>
    <property type="project" value="UniProtKB-SubCell"/>
</dbReference>
<keyword evidence="4" id="KW-0010">Activator</keyword>
<evidence type="ECO:0000256" key="7">
    <source>
        <dbReference type="ARBA" id="ARBA00024343"/>
    </source>
</evidence>
<dbReference type="InterPro" id="IPR045277">
    <property type="entry name" value="DRE1A-I"/>
</dbReference>
<sequence>MGLEKGVGQTQVVRKELRKAESSQVCRFDSITRRNAYYPDFAYRLDGKKKCLQVLSVVGPSKFVQGAQVEGVSCFNRLKAEGDSTCIEEYGKRLGYVYSNAPSSTIFFTAIFKYVFGGGNVKWVNPLPFDAGAEDLVLSLARDAREWVDFFQRNISKLKDSPTHTTLSVVLQLDVINCEAFTGRVKMPLEVRFAFEGQESQGAAKKQKGVRFRSDRSKWVAEYNPPGKKNNKISLGEYDTLAEAARAADAGMFCYGSKTSGYNFPDSPSVLQRAPQPVSVQDKEAVRRWARDFAKLTAGPPSLPLVGNGTPASSSLQIGNGAPSNSCLTFETPKPAVAISLPPCPSAPQSMSNSAPSLSNAEVSLDPYNVPLYDSDCSSAATLHLEDVTEYMDMAVSLNSVDHQAMLHSLGQRAMQINGSLPQDEMSYPEEALFRPNDVDYWNAGSPMFGPEGMVPISRTLSDTSGMVTDDLFQSIMSCNPSCNTEVERCNIRLIRQGLKQASSRQGCSNEDVIY</sequence>
<dbReference type="AlphaFoldDB" id="A0A8T0H2H8"/>
<dbReference type="PROSITE" id="PS51032">
    <property type="entry name" value="AP2_ERF"/>
    <property type="match status" value="1"/>
</dbReference>
<gene>
    <name evidence="9" type="ORF">KC19_7G037400</name>
</gene>
<keyword evidence="10" id="KW-1185">Reference proteome</keyword>
<dbReference type="Proteomes" id="UP000822688">
    <property type="component" value="Chromosome 7"/>
</dbReference>
<evidence type="ECO:0000256" key="4">
    <source>
        <dbReference type="ARBA" id="ARBA00023159"/>
    </source>
</evidence>
<comment type="caution">
    <text evidence="9">The sequence shown here is derived from an EMBL/GenBank/DDBJ whole genome shotgun (WGS) entry which is preliminary data.</text>
</comment>
<dbReference type="Gene3D" id="3.30.730.10">
    <property type="entry name" value="AP2/ERF domain"/>
    <property type="match status" value="1"/>
</dbReference>
<organism evidence="9 10">
    <name type="scientific">Ceratodon purpureus</name>
    <name type="common">Fire moss</name>
    <name type="synonym">Dicranum purpureum</name>
    <dbReference type="NCBI Taxonomy" id="3225"/>
    <lineage>
        <taxon>Eukaryota</taxon>
        <taxon>Viridiplantae</taxon>
        <taxon>Streptophyta</taxon>
        <taxon>Embryophyta</taxon>
        <taxon>Bryophyta</taxon>
        <taxon>Bryophytina</taxon>
        <taxon>Bryopsida</taxon>
        <taxon>Dicranidae</taxon>
        <taxon>Pseudoditrichales</taxon>
        <taxon>Ditrichaceae</taxon>
        <taxon>Ceratodon</taxon>
    </lineage>
</organism>
<dbReference type="GO" id="GO:0003700">
    <property type="term" value="F:DNA-binding transcription factor activity"/>
    <property type="evidence" value="ECO:0007669"/>
    <property type="project" value="InterPro"/>
</dbReference>
<protein>
    <recommendedName>
        <fullName evidence="8">AP2/ERF domain-containing protein</fullName>
    </recommendedName>
</protein>
<dbReference type="PANTHER" id="PTHR31839">
    <property type="entry name" value="DEHYDRATION-RESPONSIVE ELEMENT-BINDING PROTEIN 1D"/>
    <property type="match status" value="1"/>
</dbReference>
<name>A0A8T0H2H8_CERPU</name>
<keyword evidence="6" id="KW-0539">Nucleus</keyword>
<dbReference type="PANTHER" id="PTHR31839:SF2">
    <property type="entry name" value="DEHYDRATION-RESPONSIVE ELEMENT-BINDING PROTEIN 1D"/>
    <property type="match status" value="1"/>
</dbReference>
<evidence type="ECO:0000256" key="3">
    <source>
        <dbReference type="ARBA" id="ARBA00023125"/>
    </source>
</evidence>
<proteinExistence type="inferred from homology"/>
<evidence type="ECO:0000313" key="10">
    <source>
        <dbReference type="Proteomes" id="UP000822688"/>
    </source>
</evidence>
<evidence type="ECO:0000256" key="1">
    <source>
        <dbReference type="ARBA" id="ARBA00004123"/>
    </source>
</evidence>
<dbReference type="Pfam" id="PF00847">
    <property type="entry name" value="AP2"/>
    <property type="match status" value="1"/>
</dbReference>
<dbReference type="GO" id="GO:0003677">
    <property type="term" value="F:DNA binding"/>
    <property type="evidence" value="ECO:0007669"/>
    <property type="project" value="UniProtKB-KW"/>
</dbReference>
<evidence type="ECO:0000256" key="5">
    <source>
        <dbReference type="ARBA" id="ARBA00023163"/>
    </source>
</evidence>
<evidence type="ECO:0000256" key="6">
    <source>
        <dbReference type="ARBA" id="ARBA00023242"/>
    </source>
</evidence>
<dbReference type="InterPro" id="IPR001471">
    <property type="entry name" value="AP2/ERF_dom"/>
</dbReference>
<evidence type="ECO:0000259" key="8">
    <source>
        <dbReference type="PROSITE" id="PS51032"/>
    </source>
</evidence>
<evidence type="ECO:0000256" key="2">
    <source>
        <dbReference type="ARBA" id="ARBA00023015"/>
    </source>
</evidence>
<comment type="subcellular location">
    <subcellularLocation>
        <location evidence="1">Nucleus</location>
    </subcellularLocation>
</comment>
<dbReference type="EMBL" id="CM026428">
    <property type="protein sequence ID" value="KAG0566086.1"/>
    <property type="molecule type" value="Genomic_DNA"/>
</dbReference>